<protein>
    <submittedName>
        <fullName evidence="2">Uncharacterized protein</fullName>
    </submittedName>
</protein>
<dbReference type="EMBL" id="UPPP01000105">
    <property type="protein sequence ID" value="VBB09015.1"/>
    <property type="molecule type" value="Genomic_DNA"/>
</dbReference>
<reference evidence="2 3" key="1">
    <citation type="submission" date="2018-06" db="EMBL/GenBank/DDBJ databases">
        <authorList>
            <person name="Strepis N."/>
        </authorList>
    </citation>
    <scope>NUCLEOTIDE SEQUENCE [LARGE SCALE GENOMIC DNA]</scope>
    <source>
        <strain evidence="2">LUCI</strain>
    </source>
</reference>
<sequence length="62" mass="6852">MVNIAGVFSFLVFLDRLDLFATKNGLILFSIGSILGQLTIRLTFLSFGLSYGFGKYNFSGCF</sequence>
<dbReference type="AlphaFoldDB" id="A0A498RDH9"/>
<accession>A0A498RDH9</accession>
<keyword evidence="1" id="KW-1133">Transmembrane helix</keyword>
<evidence type="ECO:0000256" key="1">
    <source>
        <dbReference type="SAM" id="Phobius"/>
    </source>
</evidence>
<evidence type="ECO:0000313" key="2">
    <source>
        <dbReference type="EMBL" id="VBB09015.1"/>
    </source>
</evidence>
<feature type="transmembrane region" description="Helical" evidence="1">
    <location>
        <begin position="26"/>
        <end position="49"/>
    </location>
</feature>
<keyword evidence="1" id="KW-0812">Transmembrane</keyword>
<gene>
    <name evidence="2" type="ORF">LUCI_4301</name>
</gene>
<keyword evidence="3" id="KW-1185">Reference proteome</keyword>
<evidence type="ECO:0000313" key="3">
    <source>
        <dbReference type="Proteomes" id="UP000277811"/>
    </source>
</evidence>
<keyword evidence="1" id="KW-0472">Membrane</keyword>
<organism evidence="2 3">
    <name type="scientific">Lucifera butyrica</name>
    <dbReference type="NCBI Taxonomy" id="1351585"/>
    <lineage>
        <taxon>Bacteria</taxon>
        <taxon>Bacillati</taxon>
        <taxon>Bacillota</taxon>
        <taxon>Negativicutes</taxon>
        <taxon>Veillonellales</taxon>
        <taxon>Veillonellaceae</taxon>
        <taxon>Lucifera</taxon>
    </lineage>
</organism>
<dbReference type="Proteomes" id="UP000277811">
    <property type="component" value="Unassembled WGS sequence"/>
</dbReference>
<name>A0A498RDH9_9FIRM</name>
<proteinExistence type="predicted"/>